<dbReference type="OrthoDB" id="366181at2759"/>
<dbReference type="Proteomes" id="UP000031512">
    <property type="component" value="Chromosome 3"/>
</dbReference>
<protein>
    <submittedName>
        <fullName evidence="1">Uncharacterized protein</fullName>
    </submittedName>
</protein>
<evidence type="ECO:0000313" key="2">
    <source>
        <dbReference type="Proteomes" id="UP000031512"/>
    </source>
</evidence>
<dbReference type="AlphaFoldDB" id="L0B2Q5"/>
<dbReference type="RefSeq" id="XP_004831045.1">
    <property type="nucleotide sequence ID" value="XM_004830988.1"/>
</dbReference>
<dbReference type="GeneID" id="15805564"/>
<dbReference type="KEGG" id="beq:BEWA_007880"/>
<proteinExistence type="predicted"/>
<sequence length="126" mass="14572">MPSFLYAERLYLNHHVLSFATKSHGIKSKKNAQPQMFEEEEVELFDLEPYLENLKDIEATAISSFDQITPVTITINDLQNVPVTMKNGSKILGDLAQIVFKTNFLVNLHIFDVSDKNRVWRYKKVI</sequence>
<keyword evidence="2" id="KW-1185">Reference proteome</keyword>
<dbReference type="eggNOG" id="ENOG502QX27">
    <property type="taxonomic scope" value="Eukaryota"/>
</dbReference>
<dbReference type="EMBL" id="CP001670">
    <property type="protein sequence ID" value="AFZ81379.1"/>
    <property type="molecule type" value="Genomic_DNA"/>
</dbReference>
<evidence type="ECO:0000313" key="1">
    <source>
        <dbReference type="EMBL" id="AFZ81379.1"/>
    </source>
</evidence>
<accession>L0B2Q5</accession>
<reference evidence="1 2" key="1">
    <citation type="journal article" date="2012" name="BMC Genomics">
        <title>Comparative genomic analysis and phylogenetic position of Theileria equi.</title>
        <authorList>
            <person name="Kappmeyer L.S."/>
            <person name="Thiagarajan M."/>
            <person name="Herndon D.R."/>
            <person name="Ramsay J.D."/>
            <person name="Caler E."/>
            <person name="Djikeng A."/>
            <person name="Gillespie J.J."/>
            <person name="Lau A.O."/>
            <person name="Roalson E.H."/>
            <person name="Silva J.C."/>
            <person name="Silva M.G."/>
            <person name="Suarez C.E."/>
            <person name="Ueti M.W."/>
            <person name="Nene V.M."/>
            <person name="Mealey R.H."/>
            <person name="Knowles D.P."/>
            <person name="Brayton K.A."/>
        </authorList>
    </citation>
    <scope>NUCLEOTIDE SEQUENCE [LARGE SCALE GENOMIC DNA]</scope>
    <source>
        <strain evidence="1 2">WA</strain>
    </source>
</reference>
<name>L0B2Q5_THEEQ</name>
<organism evidence="1 2">
    <name type="scientific">Theileria equi strain WA</name>
    <dbReference type="NCBI Taxonomy" id="1537102"/>
    <lineage>
        <taxon>Eukaryota</taxon>
        <taxon>Sar</taxon>
        <taxon>Alveolata</taxon>
        <taxon>Apicomplexa</taxon>
        <taxon>Aconoidasida</taxon>
        <taxon>Piroplasmida</taxon>
        <taxon>Theileriidae</taxon>
        <taxon>Theileria</taxon>
    </lineage>
</organism>
<dbReference type="VEuPathDB" id="PiroplasmaDB:BEWA_007880"/>
<gene>
    <name evidence="1" type="ORF">BEWA_007880</name>
</gene>